<dbReference type="AlphaFoldDB" id="A0A2A7SMS7"/>
<dbReference type="Proteomes" id="UP000220669">
    <property type="component" value="Unassembled WGS sequence"/>
</dbReference>
<comment type="similarity">
    <text evidence="1 2">Belongs to the metallophosphoesterase superfamily. YfcE family.</text>
</comment>
<dbReference type="NCBIfam" id="TIGR00040">
    <property type="entry name" value="yfcE"/>
    <property type="match status" value="1"/>
</dbReference>
<dbReference type="EMBL" id="PDEB01000004">
    <property type="protein sequence ID" value="PEH44585.1"/>
    <property type="molecule type" value="Genomic_DNA"/>
</dbReference>
<dbReference type="OrthoDB" id="9800565at2"/>
<dbReference type="RefSeq" id="WP_005877099.1">
    <property type="nucleotide sequence ID" value="NZ_CABGIQ010000032.1"/>
</dbReference>
<evidence type="ECO:0000313" key="4">
    <source>
        <dbReference type="EMBL" id="PEH44585.1"/>
    </source>
</evidence>
<dbReference type="EC" id="3.1.4.-" evidence="2"/>
<evidence type="ECO:0000313" key="6">
    <source>
        <dbReference type="Proteomes" id="UP000220669"/>
    </source>
</evidence>
<dbReference type="CDD" id="cd00841">
    <property type="entry name" value="MPP_YfcE"/>
    <property type="match status" value="1"/>
</dbReference>
<reference evidence="5 7" key="1">
    <citation type="submission" date="2015-06" db="EMBL/GenBank/DDBJ databases">
        <title>The Genome Sequence of Enterococcus durans 4EA1.</title>
        <authorList>
            <consortium name="The Broad Institute Genomics Platform"/>
            <consortium name="The Broad Institute Genome Sequencing Center for Infectious Disease"/>
            <person name="Earl A.M."/>
            <person name="Van Tyne D."/>
            <person name="Lebreton F."/>
            <person name="Saavedra J.T."/>
            <person name="Gilmore M.S."/>
            <person name="Manson Mcguire A."/>
            <person name="Clock S."/>
            <person name="Crupain M."/>
            <person name="Rangan U."/>
            <person name="Young S."/>
            <person name="Abouelleil A."/>
            <person name="Cao P."/>
            <person name="Chapman S.B."/>
            <person name="Griggs A."/>
            <person name="Priest M."/>
            <person name="Shea T."/>
            <person name="Wortman J."/>
            <person name="Nusbaum C."/>
            <person name="Birren B."/>
        </authorList>
    </citation>
    <scope>NUCLEOTIDE SEQUENCE [LARGE SCALE GENOMIC DNA]</scope>
    <source>
        <strain evidence="5 7">4EA1</strain>
    </source>
</reference>
<keyword evidence="2" id="KW-0479">Metal-binding</keyword>
<evidence type="ECO:0000256" key="1">
    <source>
        <dbReference type="ARBA" id="ARBA00008950"/>
    </source>
</evidence>
<dbReference type="Pfam" id="PF12850">
    <property type="entry name" value="Metallophos_2"/>
    <property type="match status" value="1"/>
</dbReference>
<dbReference type="Gene3D" id="3.60.21.10">
    <property type="match status" value="1"/>
</dbReference>
<comment type="cofactor">
    <cofactor evidence="2">
        <name>a divalent metal cation</name>
        <dbReference type="ChEBI" id="CHEBI:60240"/>
    </cofactor>
</comment>
<dbReference type="PANTHER" id="PTHR11124">
    <property type="entry name" value="VACUOLAR SORTING PROTEIN VPS29"/>
    <property type="match status" value="1"/>
</dbReference>
<evidence type="ECO:0000313" key="5">
    <source>
        <dbReference type="EMBL" id="RCA10484.1"/>
    </source>
</evidence>
<dbReference type="GeneID" id="56743872"/>
<feature type="domain" description="Calcineurin-like phosphoesterase" evidence="3">
    <location>
        <begin position="1"/>
        <end position="144"/>
    </location>
</feature>
<dbReference type="EMBL" id="LEPB01000004">
    <property type="protein sequence ID" value="RCA10484.1"/>
    <property type="molecule type" value="Genomic_DNA"/>
</dbReference>
<dbReference type="InterPro" id="IPR029052">
    <property type="entry name" value="Metallo-depent_PP-like"/>
</dbReference>
<dbReference type="InterPro" id="IPR000979">
    <property type="entry name" value="Phosphodiesterase_MJ0936/Vps29"/>
</dbReference>
<accession>A0A2A7SMS7</accession>
<dbReference type="GO" id="GO:0046872">
    <property type="term" value="F:metal ion binding"/>
    <property type="evidence" value="ECO:0007669"/>
    <property type="project" value="UniProtKB-KW"/>
</dbReference>
<organism evidence="5 7">
    <name type="scientific">Enterococcus durans</name>
    <dbReference type="NCBI Taxonomy" id="53345"/>
    <lineage>
        <taxon>Bacteria</taxon>
        <taxon>Bacillati</taxon>
        <taxon>Bacillota</taxon>
        <taxon>Bacilli</taxon>
        <taxon>Lactobacillales</taxon>
        <taxon>Enterococcaceae</taxon>
        <taxon>Enterococcus</taxon>
    </lineage>
</organism>
<dbReference type="Proteomes" id="UP000252797">
    <property type="component" value="Unassembled WGS sequence"/>
</dbReference>
<evidence type="ECO:0000313" key="7">
    <source>
        <dbReference type="Proteomes" id="UP000252797"/>
    </source>
</evidence>
<protein>
    <recommendedName>
        <fullName evidence="2">Phosphoesterase</fullName>
        <ecNumber evidence="2">3.1.4.-</ecNumber>
    </recommendedName>
</protein>
<evidence type="ECO:0000259" key="3">
    <source>
        <dbReference type="Pfam" id="PF12850"/>
    </source>
</evidence>
<evidence type="ECO:0000256" key="2">
    <source>
        <dbReference type="RuleBase" id="RU362039"/>
    </source>
</evidence>
<dbReference type="InterPro" id="IPR024654">
    <property type="entry name" value="Calcineurin-like_PHP_lpxH"/>
</dbReference>
<dbReference type="InterPro" id="IPR041802">
    <property type="entry name" value="MPP_YfcE"/>
</dbReference>
<gene>
    <name evidence="4" type="ORF">CRM96_06010</name>
    <name evidence="5" type="ORF">EA71_01236</name>
</gene>
<comment type="caution">
    <text evidence="5">The sequence shown here is derived from an EMBL/GenBank/DDBJ whole genome shotgun (WGS) entry which is preliminary data.</text>
</comment>
<proteinExistence type="inferred from homology"/>
<sequence length="170" mass="19136">MRYLVVSDNHGDRDILVQLVERYQGKIDHFFHCGDSELSAEDVLWNVFNVVQGNCDFGPGYETKQFIDTGVDKILITHGHLANVRFGLTQLAMAAKELGANMVFFGHTHQIGCEFDQGILYLNPGSISQPRGPIQIPSYAIIDSTATKIEVQYYNRAHQPVEELAFTYAR</sequence>
<reference evidence="4 6" key="2">
    <citation type="submission" date="2017-09" db="EMBL/GenBank/DDBJ databases">
        <title>FDA dAtabase for Regulatory Grade micrObial Sequences (FDA-ARGOS): Supporting development and validation of Infectious Disease Dx tests.</title>
        <authorList>
            <person name="Minogue T."/>
            <person name="Wolcott M."/>
            <person name="Wasieloski L."/>
            <person name="Aguilar W."/>
            <person name="Moore D."/>
            <person name="Tallon L.J."/>
            <person name="Sadzewicz L."/>
            <person name="Ott S."/>
            <person name="Zhao X."/>
            <person name="Nagaraj S."/>
            <person name="Vavikolanu K."/>
            <person name="Aluvathingal J."/>
            <person name="Nadendla S."/>
            <person name="Sichtig H."/>
        </authorList>
    </citation>
    <scope>NUCLEOTIDE SEQUENCE [LARGE SCALE GENOMIC DNA]</scope>
    <source>
        <strain evidence="4 6">FDAARGOS_396</strain>
    </source>
</reference>
<name>A0A2A7SMS7_9ENTE</name>
<dbReference type="STRING" id="53345.LIU_07445"/>
<dbReference type="KEGG" id="edu:LIU_07445"/>
<dbReference type="GO" id="GO:0016787">
    <property type="term" value="F:hydrolase activity"/>
    <property type="evidence" value="ECO:0007669"/>
    <property type="project" value="UniProtKB-UniRule"/>
</dbReference>
<dbReference type="SUPFAM" id="SSF56300">
    <property type="entry name" value="Metallo-dependent phosphatases"/>
    <property type="match status" value="1"/>
</dbReference>